<feature type="binding site" description="axial binding residue" evidence="8">
    <location>
        <position position="466"/>
    </location>
    <ligand>
        <name>heme</name>
        <dbReference type="ChEBI" id="CHEBI:30413"/>
    </ligand>
    <ligandPart>
        <name>Fe</name>
        <dbReference type="ChEBI" id="CHEBI:18248"/>
    </ligandPart>
</feature>
<dbReference type="eggNOG" id="KOG0158">
    <property type="taxonomic scope" value="Eukaryota"/>
</dbReference>
<dbReference type="PANTHER" id="PTHR46206:SF2">
    <property type="entry name" value="CYTOCHROME P450 MONOOXYGENASE AUSG-RELATED"/>
    <property type="match status" value="1"/>
</dbReference>
<dbReference type="OrthoDB" id="1844152at2759"/>
<feature type="region of interest" description="Disordered" evidence="10">
    <location>
        <begin position="498"/>
        <end position="522"/>
    </location>
</feature>
<protein>
    <recommendedName>
        <fullName evidence="14">Cytochrome P450 oxidoreductase</fullName>
    </recommendedName>
</protein>
<feature type="transmembrane region" description="Helical" evidence="11">
    <location>
        <begin position="21"/>
        <end position="42"/>
    </location>
</feature>
<dbReference type="STRING" id="1182543.W9WFP5"/>
<dbReference type="GeneID" id="19194663"/>
<evidence type="ECO:0000256" key="5">
    <source>
        <dbReference type="ARBA" id="ARBA00023002"/>
    </source>
</evidence>
<dbReference type="GO" id="GO:0016705">
    <property type="term" value="F:oxidoreductase activity, acting on paired donors, with incorporation or reduction of molecular oxygen"/>
    <property type="evidence" value="ECO:0007669"/>
    <property type="project" value="InterPro"/>
</dbReference>
<dbReference type="AlphaFoldDB" id="W9WFP5"/>
<dbReference type="InterPro" id="IPR036396">
    <property type="entry name" value="Cyt_P450_sf"/>
</dbReference>
<comment type="caution">
    <text evidence="12">The sequence shown here is derived from an EMBL/GenBank/DDBJ whole genome shotgun (WGS) entry which is preliminary data.</text>
</comment>
<keyword evidence="6 8" id="KW-0408">Iron</keyword>
<dbReference type="HOGENOM" id="CLU_022195_0_3_1"/>
<dbReference type="RefSeq" id="XP_007748736.1">
    <property type="nucleotide sequence ID" value="XM_007750546.1"/>
</dbReference>
<dbReference type="PRINTS" id="PR00465">
    <property type="entry name" value="EP450IV"/>
</dbReference>
<evidence type="ECO:0000256" key="2">
    <source>
        <dbReference type="ARBA" id="ARBA00010617"/>
    </source>
</evidence>
<dbReference type="PRINTS" id="PR00385">
    <property type="entry name" value="P450"/>
</dbReference>
<evidence type="ECO:0000256" key="11">
    <source>
        <dbReference type="SAM" id="Phobius"/>
    </source>
</evidence>
<dbReference type="Gene3D" id="1.10.630.10">
    <property type="entry name" value="Cytochrome P450"/>
    <property type="match status" value="1"/>
</dbReference>
<evidence type="ECO:0008006" key="14">
    <source>
        <dbReference type="Google" id="ProtNLM"/>
    </source>
</evidence>
<evidence type="ECO:0000256" key="9">
    <source>
        <dbReference type="RuleBase" id="RU000461"/>
    </source>
</evidence>
<evidence type="ECO:0000313" key="12">
    <source>
        <dbReference type="EMBL" id="EXJ66773.1"/>
    </source>
</evidence>
<keyword evidence="5 9" id="KW-0560">Oxidoreductase</keyword>
<dbReference type="GO" id="GO:0005506">
    <property type="term" value="F:iron ion binding"/>
    <property type="evidence" value="ECO:0007669"/>
    <property type="project" value="InterPro"/>
</dbReference>
<dbReference type="InterPro" id="IPR017972">
    <property type="entry name" value="Cyt_P450_CS"/>
</dbReference>
<name>W9WFP5_9EURO</name>
<reference evidence="12 13" key="1">
    <citation type="submission" date="2013-03" db="EMBL/GenBank/DDBJ databases">
        <title>The Genome Sequence of Cladophialophora psammophila CBS 110553.</title>
        <authorList>
            <consortium name="The Broad Institute Genomics Platform"/>
            <person name="Cuomo C."/>
            <person name="de Hoog S."/>
            <person name="Gorbushina A."/>
            <person name="Walker B."/>
            <person name="Young S.K."/>
            <person name="Zeng Q."/>
            <person name="Gargeya S."/>
            <person name="Fitzgerald M."/>
            <person name="Haas B."/>
            <person name="Abouelleil A."/>
            <person name="Allen A.W."/>
            <person name="Alvarado L."/>
            <person name="Arachchi H.M."/>
            <person name="Berlin A.M."/>
            <person name="Chapman S.B."/>
            <person name="Gainer-Dewar J."/>
            <person name="Goldberg J."/>
            <person name="Griggs A."/>
            <person name="Gujja S."/>
            <person name="Hansen M."/>
            <person name="Howarth C."/>
            <person name="Imamovic A."/>
            <person name="Ireland A."/>
            <person name="Larimer J."/>
            <person name="McCowan C."/>
            <person name="Murphy C."/>
            <person name="Pearson M."/>
            <person name="Poon T.W."/>
            <person name="Priest M."/>
            <person name="Roberts A."/>
            <person name="Saif S."/>
            <person name="Shea T."/>
            <person name="Sisk P."/>
            <person name="Sykes S."/>
            <person name="Wortman J."/>
            <person name="Nusbaum C."/>
            <person name="Birren B."/>
        </authorList>
    </citation>
    <scope>NUCLEOTIDE SEQUENCE [LARGE SCALE GENOMIC DNA]</scope>
    <source>
        <strain evidence="12 13">CBS 110553</strain>
    </source>
</reference>
<dbReference type="InterPro" id="IPR001128">
    <property type="entry name" value="Cyt_P450"/>
</dbReference>
<dbReference type="GO" id="GO:0020037">
    <property type="term" value="F:heme binding"/>
    <property type="evidence" value="ECO:0007669"/>
    <property type="project" value="InterPro"/>
</dbReference>
<evidence type="ECO:0000256" key="7">
    <source>
        <dbReference type="ARBA" id="ARBA00023033"/>
    </source>
</evidence>
<evidence type="ECO:0000256" key="10">
    <source>
        <dbReference type="SAM" id="MobiDB-lite"/>
    </source>
</evidence>
<evidence type="ECO:0000256" key="4">
    <source>
        <dbReference type="ARBA" id="ARBA00022723"/>
    </source>
</evidence>
<evidence type="ECO:0000256" key="1">
    <source>
        <dbReference type="ARBA" id="ARBA00001971"/>
    </source>
</evidence>
<keyword evidence="11" id="KW-1133">Transmembrane helix</keyword>
<dbReference type="SUPFAM" id="SSF48264">
    <property type="entry name" value="Cytochrome P450"/>
    <property type="match status" value="1"/>
</dbReference>
<gene>
    <name evidence="12" type="ORF">A1O5_09968</name>
</gene>
<dbReference type="PROSITE" id="PS00086">
    <property type="entry name" value="CYTOCHROME_P450"/>
    <property type="match status" value="1"/>
</dbReference>
<evidence type="ECO:0000256" key="8">
    <source>
        <dbReference type="PIRSR" id="PIRSR602403-1"/>
    </source>
</evidence>
<sequence length="522" mass="59214">MAGKILTLELERALVGRDEGVPKLGAFVLAAMISLILMYGVWSNTSSSASPGIPTVGKDEKAKTIWQLKMLWVNQAKRLIYDTLGKSNKPFQLMASTGPLIILPAHFMDEVRNDDRMTFAAALKKDFFSNYPGFEGFRPAVENHVFTKSVRIGLTQAIGQVTELLSQEMAGMLRGMWPVKDEWTSTEFNQNALAIITRLSSRIFLPEPLCHDQEWLDIAVNYTVDFFTAAFVLRMWPKGLRPFVHWFLPQTRKIRKEVADATRLIEPELARRRKEKAEALAAGKEPPRYVDALAWMQAAAGEQADRYNYVWGQLNYSLGAIHTTSMTFVYVVYDLIEHSEYIPLLREEIAAVWKPGDVLTKNVLYNLKLMDSFMKESQRLSPVTLMPMNRVAQETVTLSDGTVIPKGAGLGIPITAMTDEKYHKDPLTFDGHRFYNLRQQPGNETKYQFVTTSNEHIAFGHGKHACPGRFFASNEIKIALVQMLTTYDFRFPPGQNRPVPLENGVSMVPDPRGQIQYRRRQD</sequence>
<comment type="cofactor">
    <cofactor evidence="1 8">
        <name>heme</name>
        <dbReference type="ChEBI" id="CHEBI:30413"/>
    </cofactor>
</comment>
<dbReference type="GO" id="GO:0004497">
    <property type="term" value="F:monooxygenase activity"/>
    <property type="evidence" value="ECO:0007669"/>
    <property type="project" value="UniProtKB-KW"/>
</dbReference>
<keyword evidence="7 9" id="KW-0503">Monooxygenase</keyword>
<comment type="similarity">
    <text evidence="2 9">Belongs to the cytochrome P450 family.</text>
</comment>
<keyword evidence="13" id="KW-1185">Reference proteome</keyword>
<dbReference type="EMBL" id="AMGX01000018">
    <property type="protein sequence ID" value="EXJ66773.1"/>
    <property type="molecule type" value="Genomic_DNA"/>
</dbReference>
<keyword evidence="4 8" id="KW-0479">Metal-binding</keyword>
<evidence type="ECO:0000256" key="6">
    <source>
        <dbReference type="ARBA" id="ARBA00023004"/>
    </source>
</evidence>
<dbReference type="CDD" id="cd11041">
    <property type="entry name" value="CYP503A1-like"/>
    <property type="match status" value="1"/>
</dbReference>
<dbReference type="PANTHER" id="PTHR46206">
    <property type="entry name" value="CYTOCHROME P450"/>
    <property type="match status" value="1"/>
</dbReference>
<keyword evidence="11" id="KW-0472">Membrane</keyword>
<dbReference type="Pfam" id="PF00067">
    <property type="entry name" value="p450"/>
    <property type="match status" value="1"/>
</dbReference>
<keyword evidence="11" id="KW-0812">Transmembrane</keyword>
<accession>W9WFP5</accession>
<proteinExistence type="inferred from homology"/>
<dbReference type="InterPro" id="IPR002403">
    <property type="entry name" value="Cyt_P450_E_grp-IV"/>
</dbReference>
<evidence type="ECO:0000256" key="3">
    <source>
        <dbReference type="ARBA" id="ARBA00022617"/>
    </source>
</evidence>
<dbReference type="Proteomes" id="UP000019471">
    <property type="component" value="Unassembled WGS sequence"/>
</dbReference>
<organism evidence="12 13">
    <name type="scientific">Cladophialophora psammophila CBS 110553</name>
    <dbReference type="NCBI Taxonomy" id="1182543"/>
    <lineage>
        <taxon>Eukaryota</taxon>
        <taxon>Fungi</taxon>
        <taxon>Dikarya</taxon>
        <taxon>Ascomycota</taxon>
        <taxon>Pezizomycotina</taxon>
        <taxon>Eurotiomycetes</taxon>
        <taxon>Chaetothyriomycetidae</taxon>
        <taxon>Chaetothyriales</taxon>
        <taxon>Herpotrichiellaceae</taxon>
        <taxon>Cladophialophora</taxon>
    </lineage>
</organism>
<keyword evidence="3 8" id="KW-0349">Heme</keyword>
<evidence type="ECO:0000313" key="13">
    <source>
        <dbReference type="Proteomes" id="UP000019471"/>
    </source>
</evidence>